<keyword evidence="6" id="KW-1185">Reference proteome</keyword>
<dbReference type="Pfam" id="PF12236">
    <property type="entry name" value="Head-tail_con"/>
    <property type="match status" value="1"/>
</dbReference>
<evidence type="ECO:0000256" key="2">
    <source>
        <dbReference type="ARBA" id="ARBA00022612"/>
    </source>
</evidence>
<comment type="subcellular location">
    <subcellularLocation>
        <location evidence="1">Virion</location>
    </subcellularLocation>
</comment>
<dbReference type="EMBL" id="JBHUII010000004">
    <property type="protein sequence ID" value="MFD2205513.1"/>
    <property type="molecule type" value="Genomic_DNA"/>
</dbReference>
<accession>A0ABW5BHC5</accession>
<gene>
    <name evidence="5" type="ORF">ACFSKO_07830</name>
</gene>
<sequence length="563" mass="63057">MELAEKVINRQSALQQERQKFEVIWKETAERLDPFGSILEGKMGDMSKMYSSRPLQDLARFAAAIESLLIPRGSIWHGLMPMDDELKENDEVQAWAEARTKKLFSVRYMAQSGFVANTQRMFRSLGCYGNQVLMTEEVLSRGPGGEDLPPIRYRMIPIIECFLATTAWGQVDTFYRVYKLTLRQIIQDFGVENLPEFLRMRMDRPDQLEEKFELIHAIDPALASDTITQLPWPSVHVLKGHNHVLRQSGYYEFPIHASSFVESDGQAYGWGPGMMALPDIKQLNIMNKTTIAAAEQAVSPAFATVQKLKRRLNLSANAINPDLVTDDGRLKIQPIITGARPDIGEQLIAKKQMDISANFYGDLWQILVNKPDMTAYEAALRAQEKNELIGPPFAKQEEMLASIVMRENAILERQAADGIIDLPPRPEALQGRKLSLKFSSPMAKLRRAAEDVGIQRTLETAAQQAQFDPTIMDNFDHDKIIRARADINGMPADLMRPAEEVQASRQAKIEAEQQQALAAQQAQEIDTAGKALPIMEALGAAGIDPNQIAGGEIPEGREEQFNA</sequence>
<dbReference type="Proteomes" id="UP001597294">
    <property type="component" value="Unassembled WGS sequence"/>
</dbReference>
<feature type="region of interest" description="Disordered" evidence="4">
    <location>
        <begin position="544"/>
        <end position="563"/>
    </location>
</feature>
<comment type="caution">
    <text evidence="5">The sequence shown here is derived from an EMBL/GenBank/DDBJ whole genome shotgun (WGS) entry which is preliminary data.</text>
</comment>
<keyword evidence="2" id="KW-1188">Viral release from host cell</keyword>
<keyword evidence="3" id="KW-0231">Viral genome packaging</keyword>
<proteinExistence type="predicted"/>
<dbReference type="RefSeq" id="WP_380250196.1">
    <property type="nucleotide sequence ID" value="NZ_JBHUII010000004.1"/>
</dbReference>
<dbReference type="InterPro" id="IPR020991">
    <property type="entry name" value="Connector_podovirus"/>
</dbReference>
<evidence type="ECO:0000256" key="1">
    <source>
        <dbReference type="ARBA" id="ARBA00004328"/>
    </source>
</evidence>
<evidence type="ECO:0000313" key="5">
    <source>
        <dbReference type="EMBL" id="MFD2205513.1"/>
    </source>
</evidence>
<organism evidence="5 6">
    <name type="scientific">Kiloniella antarctica</name>
    <dbReference type="NCBI Taxonomy" id="1550907"/>
    <lineage>
        <taxon>Bacteria</taxon>
        <taxon>Pseudomonadati</taxon>
        <taxon>Pseudomonadota</taxon>
        <taxon>Alphaproteobacteria</taxon>
        <taxon>Rhodospirillales</taxon>
        <taxon>Kiloniellaceae</taxon>
        <taxon>Kiloniella</taxon>
    </lineage>
</organism>
<evidence type="ECO:0000313" key="6">
    <source>
        <dbReference type="Proteomes" id="UP001597294"/>
    </source>
</evidence>
<evidence type="ECO:0000256" key="3">
    <source>
        <dbReference type="ARBA" id="ARBA00023219"/>
    </source>
</evidence>
<name>A0ABW5BHC5_9PROT</name>
<feature type="compositionally biased region" description="Basic and acidic residues" evidence="4">
    <location>
        <begin position="554"/>
        <end position="563"/>
    </location>
</feature>
<protein>
    <submittedName>
        <fullName evidence="5">Portal protein</fullName>
    </submittedName>
</protein>
<evidence type="ECO:0000256" key="4">
    <source>
        <dbReference type="SAM" id="MobiDB-lite"/>
    </source>
</evidence>
<reference evidence="6" key="1">
    <citation type="journal article" date="2019" name="Int. J. Syst. Evol. Microbiol.">
        <title>The Global Catalogue of Microorganisms (GCM) 10K type strain sequencing project: providing services to taxonomists for standard genome sequencing and annotation.</title>
        <authorList>
            <consortium name="The Broad Institute Genomics Platform"/>
            <consortium name="The Broad Institute Genome Sequencing Center for Infectious Disease"/>
            <person name="Wu L."/>
            <person name="Ma J."/>
        </authorList>
    </citation>
    <scope>NUCLEOTIDE SEQUENCE [LARGE SCALE GENOMIC DNA]</scope>
    <source>
        <strain evidence="6">CGMCC 4.7192</strain>
    </source>
</reference>